<keyword evidence="4" id="KW-0812">Transmembrane</keyword>
<dbReference type="Gene3D" id="3.90.550.10">
    <property type="entry name" value="Spore Coat Polysaccharide Biosynthesis Protein SpsA, Chain A"/>
    <property type="match status" value="1"/>
</dbReference>
<evidence type="ECO:0000256" key="1">
    <source>
        <dbReference type="ARBA" id="ARBA00006739"/>
    </source>
</evidence>
<evidence type="ECO:0000256" key="4">
    <source>
        <dbReference type="SAM" id="Phobius"/>
    </source>
</evidence>
<evidence type="ECO:0000256" key="2">
    <source>
        <dbReference type="ARBA" id="ARBA00022676"/>
    </source>
</evidence>
<keyword evidence="4" id="KW-0472">Membrane</keyword>
<evidence type="ECO:0000256" key="3">
    <source>
        <dbReference type="ARBA" id="ARBA00022679"/>
    </source>
</evidence>
<dbReference type="Pfam" id="PF00535">
    <property type="entry name" value="Glycos_transf_2"/>
    <property type="match status" value="1"/>
</dbReference>
<protein>
    <submittedName>
        <fullName evidence="6">Glycosyltransferase</fullName>
    </submittedName>
</protein>
<sequence length="366" mass="41695">MHHLSKSVDIIIPSFRLDEQYLLPVIQLPKPADWAFRYYIVVDNPGVKVSPAIQQLADAGAIQLFINPENLGAAESRNKGINAGNGAWILFLDDDIVADNNLLFAYTAAITKNEQALGFIGLTDFPDPISSFTKSVDVAGLTANFKIANIKDEYMWGVTANMMYNRAAMQELRFSDVFPKSGGGEDVDLPVQISIRHNSKFKCLKEAKVTHPWWNNGKAHFDRFVRYGVGNAHVLPRFKKYTWYGFPNPIESTVLLCVLAPLIIYFLSWQKWLVLVAAVWVFEMALNYIRASLKGYGTLTTAYYMTRLRCSVEWGLLKTGLTLQGPRAFMQRINVDFSRPHHFRLNRWRITKIILFVILLTILIIW</sequence>
<gene>
    <name evidence="6" type="ORF">OL497_14940</name>
</gene>
<dbReference type="RefSeq" id="WP_264731353.1">
    <property type="nucleotide sequence ID" value="NZ_JAPDNR010000001.1"/>
</dbReference>
<dbReference type="EMBL" id="JAPDNS010000001">
    <property type="protein sequence ID" value="MCW3485203.1"/>
    <property type="molecule type" value="Genomic_DNA"/>
</dbReference>
<keyword evidence="3" id="KW-0808">Transferase</keyword>
<evidence type="ECO:0000313" key="7">
    <source>
        <dbReference type="Proteomes" id="UP001207742"/>
    </source>
</evidence>
<reference evidence="6 7" key="1">
    <citation type="submission" date="2022-10" db="EMBL/GenBank/DDBJ databases">
        <title>Chitinophaga nivalis PC15 sp. nov., isolated from Pyeongchang county, South Korea.</title>
        <authorList>
            <person name="Trinh H.N."/>
        </authorList>
    </citation>
    <scope>NUCLEOTIDE SEQUENCE [LARGE SCALE GENOMIC DNA]</scope>
    <source>
        <strain evidence="6 7">PC14</strain>
    </source>
</reference>
<proteinExistence type="inferred from homology"/>
<evidence type="ECO:0000259" key="5">
    <source>
        <dbReference type="Pfam" id="PF00535"/>
    </source>
</evidence>
<keyword evidence="2" id="KW-0328">Glycosyltransferase</keyword>
<dbReference type="PANTHER" id="PTHR43179">
    <property type="entry name" value="RHAMNOSYLTRANSFERASE WBBL"/>
    <property type="match status" value="1"/>
</dbReference>
<dbReference type="InterPro" id="IPR001173">
    <property type="entry name" value="Glyco_trans_2-like"/>
</dbReference>
<name>A0ABT3IMN3_9BACT</name>
<comment type="caution">
    <text evidence="6">The sequence shown here is derived from an EMBL/GenBank/DDBJ whole genome shotgun (WGS) entry which is preliminary data.</text>
</comment>
<evidence type="ECO:0000313" key="6">
    <source>
        <dbReference type="EMBL" id="MCW3485203.1"/>
    </source>
</evidence>
<comment type="similarity">
    <text evidence="1">Belongs to the glycosyltransferase 2 family.</text>
</comment>
<accession>A0ABT3IMN3</accession>
<dbReference type="Proteomes" id="UP001207742">
    <property type="component" value="Unassembled WGS sequence"/>
</dbReference>
<dbReference type="PANTHER" id="PTHR43179:SF12">
    <property type="entry name" value="GALACTOFURANOSYLTRANSFERASE GLFT2"/>
    <property type="match status" value="1"/>
</dbReference>
<feature type="domain" description="Glycosyltransferase 2-like" evidence="5">
    <location>
        <begin position="10"/>
        <end position="115"/>
    </location>
</feature>
<feature type="transmembrane region" description="Helical" evidence="4">
    <location>
        <begin position="272"/>
        <end position="289"/>
    </location>
</feature>
<keyword evidence="4" id="KW-1133">Transmembrane helix</keyword>
<dbReference type="InterPro" id="IPR029044">
    <property type="entry name" value="Nucleotide-diphossugar_trans"/>
</dbReference>
<organism evidence="6 7">
    <name type="scientific">Chitinophaga nivalis</name>
    <dbReference type="NCBI Taxonomy" id="2991709"/>
    <lineage>
        <taxon>Bacteria</taxon>
        <taxon>Pseudomonadati</taxon>
        <taxon>Bacteroidota</taxon>
        <taxon>Chitinophagia</taxon>
        <taxon>Chitinophagales</taxon>
        <taxon>Chitinophagaceae</taxon>
        <taxon>Chitinophaga</taxon>
    </lineage>
</organism>
<keyword evidence="7" id="KW-1185">Reference proteome</keyword>
<dbReference type="SUPFAM" id="SSF53448">
    <property type="entry name" value="Nucleotide-diphospho-sugar transferases"/>
    <property type="match status" value="1"/>
</dbReference>
<dbReference type="CDD" id="cd00761">
    <property type="entry name" value="Glyco_tranf_GTA_type"/>
    <property type="match status" value="1"/>
</dbReference>
<feature type="transmembrane region" description="Helical" evidence="4">
    <location>
        <begin position="348"/>
        <end position="365"/>
    </location>
</feature>
<feature type="transmembrane region" description="Helical" evidence="4">
    <location>
        <begin position="246"/>
        <end position="266"/>
    </location>
</feature>